<keyword evidence="6" id="KW-0949">S-adenosyl-L-methionine</keyword>
<evidence type="ECO:0000256" key="2">
    <source>
        <dbReference type="ARBA" id="ARBA00012162"/>
    </source>
</evidence>
<dbReference type="Pfam" id="PF02602">
    <property type="entry name" value="HEM4"/>
    <property type="match status" value="1"/>
</dbReference>
<dbReference type="SUPFAM" id="SSF53790">
    <property type="entry name" value="Tetrapyrrole methylase"/>
    <property type="match status" value="1"/>
</dbReference>
<evidence type="ECO:0000256" key="3">
    <source>
        <dbReference type="ARBA" id="ARBA00022573"/>
    </source>
</evidence>
<dbReference type="GO" id="GO:0009236">
    <property type="term" value="P:cobalamin biosynthetic process"/>
    <property type="evidence" value="ECO:0007669"/>
    <property type="project" value="UniProtKB-KW"/>
</dbReference>
<dbReference type="InterPro" id="IPR006366">
    <property type="entry name" value="CobA/CysG_C"/>
</dbReference>
<keyword evidence="13" id="KW-1185">Reference proteome</keyword>
<dbReference type="AlphaFoldDB" id="A0A2L1GKJ3"/>
<dbReference type="GO" id="GO:0032259">
    <property type="term" value="P:methylation"/>
    <property type="evidence" value="ECO:0007669"/>
    <property type="project" value="UniProtKB-KW"/>
</dbReference>
<dbReference type="GO" id="GO:0004852">
    <property type="term" value="F:uroporphyrinogen-III synthase activity"/>
    <property type="evidence" value="ECO:0007669"/>
    <property type="project" value="InterPro"/>
</dbReference>
<evidence type="ECO:0000313" key="12">
    <source>
        <dbReference type="EMBL" id="AVD70147.1"/>
    </source>
</evidence>
<evidence type="ECO:0000256" key="1">
    <source>
        <dbReference type="ARBA" id="ARBA00005879"/>
    </source>
</evidence>
<dbReference type="NCBIfam" id="NF004790">
    <property type="entry name" value="PRK06136.1"/>
    <property type="match status" value="1"/>
</dbReference>
<dbReference type="Gene3D" id="3.40.50.10090">
    <property type="match status" value="2"/>
</dbReference>
<dbReference type="Gene3D" id="3.40.1010.10">
    <property type="entry name" value="Cobalt-precorrin-4 Transmethylase, Domain 1"/>
    <property type="match status" value="1"/>
</dbReference>
<keyword evidence="4 12" id="KW-0489">Methyltransferase</keyword>
<dbReference type="PROSITE" id="PS00839">
    <property type="entry name" value="SUMT_1"/>
    <property type="match status" value="1"/>
</dbReference>
<dbReference type="CDD" id="cd11642">
    <property type="entry name" value="SUMT"/>
    <property type="match status" value="1"/>
</dbReference>
<dbReference type="KEGG" id="deo:CAY53_00475"/>
<dbReference type="Pfam" id="PF00590">
    <property type="entry name" value="TP_methylase"/>
    <property type="match status" value="1"/>
</dbReference>
<dbReference type="InterPro" id="IPR003754">
    <property type="entry name" value="4pyrrol_synth_uPrphyn_synth"/>
</dbReference>
<dbReference type="SUPFAM" id="SSF69618">
    <property type="entry name" value="HemD-like"/>
    <property type="match status" value="1"/>
</dbReference>
<keyword evidence="3" id="KW-0169">Cobalamin biosynthesis</keyword>
<dbReference type="UniPathway" id="UPA00262">
    <property type="reaction ID" value="UER00211"/>
</dbReference>
<dbReference type="InterPro" id="IPR036108">
    <property type="entry name" value="4pyrrol_syn_uPrphyn_synt_sf"/>
</dbReference>
<dbReference type="EC" id="2.1.1.107" evidence="2"/>
<keyword evidence="5 12" id="KW-0808">Transferase</keyword>
<feature type="domain" description="Tetrapyrrole biosynthesis uroporphyrinogen III synthase" evidence="11">
    <location>
        <begin position="270"/>
        <end position="503"/>
    </location>
</feature>
<dbReference type="Proteomes" id="UP000239867">
    <property type="component" value="Chromosome"/>
</dbReference>
<evidence type="ECO:0000256" key="4">
    <source>
        <dbReference type="ARBA" id="ARBA00022603"/>
    </source>
</evidence>
<protein>
    <recommendedName>
        <fullName evidence="2">uroporphyrinogen-III C-methyltransferase</fullName>
        <ecNumber evidence="2">2.1.1.107</ecNumber>
    </recommendedName>
</protein>
<feature type="domain" description="Tetrapyrrole methylase" evidence="10">
    <location>
        <begin position="6"/>
        <end position="219"/>
    </location>
</feature>
<dbReference type="PANTHER" id="PTHR45790:SF3">
    <property type="entry name" value="S-ADENOSYL-L-METHIONINE-DEPENDENT UROPORPHYRINOGEN III METHYLTRANSFERASE, CHLOROPLASTIC"/>
    <property type="match status" value="1"/>
</dbReference>
<dbReference type="EMBL" id="CP021255">
    <property type="protein sequence ID" value="AVD70147.1"/>
    <property type="molecule type" value="Genomic_DNA"/>
</dbReference>
<evidence type="ECO:0000256" key="6">
    <source>
        <dbReference type="ARBA" id="ARBA00022691"/>
    </source>
</evidence>
<comment type="similarity">
    <text evidence="1">Belongs to the precorrin methyltransferase family.</text>
</comment>
<dbReference type="InterPro" id="IPR035996">
    <property type="entry name" value="4pyrrol_Methylase_sf"/>
</dbReference>
<dbReference type="InterPro" id="IPR050161">
    <property type="entry name" value="Siro_Cobalamin_biosynth"/>
</dbReference>
<dbReference type="InterPro" id="IPR014777">
    <property type="entry name" value="4pyrrole_Mease_sub1"/>
</dbReference>
<dbReference type="GO" id="GO:0019354">
    <property type="term" value="P:siroheme biosynthetic process"/>
    <property type="evidence" value="ECO:0007669"/>
    <property type="project" value="UniProtKB-UniPathway"/>
</dbReference>
<accession>A0A2L1GKJ3</accession>
<comment type="pathway">
    <text evidence="9">Cofactor biosynthesis; adenosylcobalamin biosynthesis; precorrin-2 from uroporphyrinogen III: step 1/1.</text>
</comment>
<evidence type="ECO:0000256" key="7">
    <source>
        <dbReference type="ARBA" id="ARBA00023244"/>
    </source>
</evidence>
<dbReference type="PANTHER" id="PTHR45790">
    <property type="entry name" value="SIROHEME SYNTHASE-RELATED"/>
    <property type="match status" value="1"/>
</dbReference>
<evidence type="ECO:0000313" key="13">
    <source>
        <dbReference type="Proteomes" id="UP000239867"/>
    </source>
</evidence>
<keyword evidence="7" id="KW-0627">Porphyrin biosynthesis</keyword>
<name>A0A2L1GKJ3_9BACT</name>
<dbReference type="InterPro" id="IPR014776">
    <property type="entry name" value="4pyrrole_Mease_sub2"/>
</dbReference>
<evidence type="ECO:0000256" key="5">
    <source>
        <dbReference type="ARBA" id="ARBA00022679"/>
    </source>
</evidence>
<dbReference type="InterPro" id="IPR000878">
    <property type="entry name" value="4pyrrol_Mease"/>
</dbReference>
<evidence type="ECO:0000256" key="8">
    <source>
        <dbReference type="ARBA" id="ARBA00025705"/>
    </source>
</evidence>
<dbReference type="FunFam" id="3.30.950.10:FF:000001">
    <property type="entry name" value="Siroheme synthase"/>
    <property type="match status" value="1"/>
</dbReference>
<dbReference type="FunFam" id="3.40.1010.10:FF:000001">
    <property type="entry name" value="Siroheme synthase"/>
    <property type="match status" value="1"/>
</dbReference>
<dbReference type="RefSeq" id="WP_104935472.1">
    <property type="nucleotide sequence ID" value="NZ_CP021255.1"/>
</dbReference>
<dbReference type="OrthoDB" id="9815856at2"/>
<organism evidence="12 13">
    <name type="scientific">Desulfobulbus oralis</name>
    <dbReference type="NCBI Taxonomy" id="1986146"/>
    <lineage>
        <taxon>Bacteria</taxon>
        <taxon>Pseudomonadati</taxon>
        <taxon>Thermodesulfobacteriota</taxon>
        <taxon>Desulfobulbia</taxon>
        <taxon>Desulfobulbales</taxon>
        <taxon>Desulfobulbaceae</taxon>
        <taxon>Desulfobulbus</taxon>
    </lineage>
</organism>
<evidence type="ECO:0000256" key="9">
    <source>
        <dbReference type="ARBA" id="ARBA00060548"/>
    </source>
</evidence>
<dbReference type="GO" id="GO:0004851">
    <property type="term" value="F:uroporphyrin-III C-methyltransferase activity"/>
    <property type="evidence" value="ECO:0007669"/>
    <property type="project" value="UniProtKB-EC"/>
</dbReference>
<comment type="pathway">
    <text evidence="8">Porphyrin-containing compound metabolism; siroheme biosynthesis; precorrin-2 from uroporphyrinogen III: step 1/1.</text>
</comment>
<reference evidence="12 13" key="1">
    <citation type="journal article" date="2018" name="MBio">
        <title>Insights into the evolution of host association through the isolation and characterization of a novel human periodontal pathobiont, Desulfobulbus oralis.</title>
        <authorList>
            <person name="Cross K.L."/>
            <person name="Chirania P."/>
            <person name="Xiong W."/>
            <person name="Beall C.J."/>
            <person name="Elkins J.G."/>
            <person name="Giannone R.J."/>
            <person name="Griffen A.L."/>
            <person name="Guss A.M."/>
            <person name="Hettich R.L."/>
            <person name="Joshi S.S."/>
            <person name="Mokrzan E.M."/>
            <person name="Martin R.K."/>
            <person name="Zhulin I.B."/>
            <person name="Leys E.J."/>
            <person name="Podar M."/>
        </authorList>
    </citation>
    <scope>NUCLEOTIDE SEQUENCE [LARGE SCALE GENOMIC DNA]</scope>
    <source>
        <strain evidence="12 13">ORNL</strain>
    </source>
</reference>
<dbReference type="NCBIfam" id="TIGR01469">
    <property type="entry name" value="cobA_cysG_Cterm"/>
    <property type="match status" value="1"/>
</dbReference>
<dbReference type="Gene3D" id="3.30.950.10">
    <property type="entry name" value="Methyltransferase, Cobalt-precorrin-4 Transmethylase, Domain 2"/>
    <property type="match status" value="1"/>
</dbReference>
<proteinExistence type="inferred from homology"/>
<sequence>MQHEGKVYLVGAGPGDPGLLTLRGRELLQQAEVVVYDYLANAKLLRHAPKDCIRIYVGKKGGGLHACTQEHINRLLVEHARAGRTVVRLKGGDPFIFGRGGEEIEELAAYGIAFEAVPGVTAASAAATYTGIPITHRRYTASVAFITGHEDPDKPLSNIDWNKLATGAGTLVIYMGIKNLPDIAQKLMAAGRRPETPAAVVRWASMPQQESVIGTLADIGDRVRAAAIKPPALVIVGEVVQARGCINWFEKRPLFGRRIVVTRTREQASALVSQLENLGADCLECPTIEVRELADYSQLDAALERLADFDWLLFTSPNTVQHFFRRLQQAGQDSRALYGLRIAAVGSSTAKALRPFGLRADFLPEKYTGEALAEALIASGFAQGQRFLLPQAAQAGKILPDKLRAAGATVMVVPAYETVPATEAGAELQAALDAGAVDCITFTSSSTVRNCFALLACENEAALRQALARVRLAAIGPVTAKTIAEYGLPVAIMPERHTIADLVSALLHHFTRESPAARV</sequence>
<gene>
    <name evidence="12" type="ORF">CAY53_00475</name>
</gene>
<evidence type="ECO:0000259" key="10">
    <source>
        <dbReference type="Pfam" id="PF00590"/>
    </source>
</evidence>
<evidence type="ECO:0000259" key="11">
    <source>
        <dbReference type="Pfam" id="PF02602"/>
    </source>
</evidence>
<dbReference type="InterPro" id="IPR003043">
    <property type="entry name" value="Uropor_MeTrfase_CS"/>
</dbReference>
<dbReference type="CDD" id="cd06578">
    <property type="entry name" value="HemD"/>
    <property type="match status" value="1"/>
</dbReference>